<dbReference type="InterPro" id="IPR000524">
    <property type="entry name" value="Tscrpt_reg_HTH_GntR"/>
</dbReference>
<dbReference type="Gene3D" id="1.10.10.10">
    <property type="entry name" value="Winged helix-like DNA-binding domain superfamily/Winged helix DNA-binding domain"/>
    <property type="match status" value="1"/>
</dbReference>
<dbReference type="Pfam" id="PF00392">
    <property type="entry name" value="GntR"/>
    <property type="match status" value="1"/>
</dbReference>
<keyword evidence="3" id="KW-0804">Transcription</keyword>
<dbReference type="OrthoDB" id="9799482at2"/>
<evidence type="ECO:0000259" key="4">
    <source>
        <dbReference type="PROSITE" id="PS50949"/>
    </source>
</evidence>
<dbReference type="GO" id="GO:0003700">
    <property type="term" value="F:DNA-binding transcription factor activity"/>
    <property type="evidence" value="ECO:0007669"/>
    <property type="project" value="InterPro"/>
</dbReference>
<protein>
    <submittedName>
        <fullName evidence="5">GntR family transcriptional regulator</fullName>
    </submittedName>
</protein>
<evidence type="ECO:0000256" key="2">
    <source>
        <dbReference type="ARBA" id="ARBA00023125"/>
    </source>
</evidence>
<dbReference type="GO" id="GO:0003677">
    <property type="term" value="F:DNA binding"/>
    <property type="evidence" value="ECO:0007669"/>
    <property type="project" value="UniProtKB-KW"/>
</dbReference>
<dbReference type="PRINTS" id="PR00035">
    <property type="entry name" value="HTHGNTR"/>
</dbReference>
<accession>A0A4P6JTH2</accession>
<reference evidence="5 6" key="1">
    <citation type="submission" date="2019-01" db="EMBL/GenBank/DDBJ databases">
        <title>Ktedonosporobacter rubrisoli SCAWS-G2.</title>
        <authorList>
            <person name="Huang Y."/>
            <person name="Yan B."/>
        </authorList>
    </citation>
    <scope>NUCLEOTIDE SEQUENCE [LARGE SCALE GENOMIC DNA]</scope>
    <source>
        <strain evidence="5 6">SCAWS-G2</strain>
    </source>
</reference>
<dbReference type="InterPro" id="IPR011663">
    <property type="entry name" value="UTRA"/>
</dbReference>
<gene>
    <name evidence="5" type="ORF">EPA93_23950</name>
</gene>
<evidence type="ECO:0000313" key="6">
    <source>
        <dbReference type="Proteomes" id="UP000290365"/>
    </source>
</evidence>
<evidence type="ECO:0000256" key="1">
    <source>
        <dbReference type="ARBA" id="ARBA00023015"/>
    </source>
</evidence>
<dbReference type="PANTHER" id="PTHR44846">
    <property type="entry name" value="MANNOSYL-D-GLYCERATE TRANSPORT/METABOLISM SYSTEM REPRESSOR MNGR-RELATED"/>
    <property type="match status" value="1"/>
</dbReference>
<dbReference type="InterPro" id="IPR036388">
    <property type="entry name" value="WH-like_DNA-bd_sf"/>
</dbReference>
<dbReference type="Pfam" id="PF07702">
    <property type="entry name" value="UTRA"/>
    <property type="match status" value="1"/>
</dbReference>
<keyword evidence="2" id="KW-0238">DNA-binding</keyword>
<dbReference type="InterPro" id="IPR036390">
    <property type="entry name" value="WH_DNA-bd_sf"/>
</dbReference>
<feature type="domain" description="HTH gntR-type" evidence="4">
    <location>
        <begin position="19"/>
        <end position="86"/>
    </location>
</feature>
<dbReference type="PANTHER" id="PTHR44846:SF1">
    <property type="entry name" value="MANNOSYL-D-GLYCERATE TRANSPORT_METABOLISM SYSTEM REPRESSOR MNGR-RELATED"/>
    <property type="match status" value="1"/>
</dbReference>
<dbReference type="InterPro" id="IPR050679">
    <property type="entry name" value="Bact_HTH_transcr_reg"/>
</dbReference>
<evidence type="ECO:0000256" key="3">
    <source>
        <dbReference type="ARBA" id="ARBA00023163"/>
    </source>
</evidence>
<name>A0A4P6JTH2_KTERU</name>
<dbReference type="PROSITE" id="PS50949">
    <property type="entry name" value="HTH_GNTR"/>
    <property type="match status" value="1"/>
</dbReference>
<dbReference type="AlphaFoldDB" id="A0A4P6JTH2"/>
<dbReference type="SMART" id="SM00345">
    <property type="entry name" value="HTH_GNTR"/>
    <property type="match status" value="1"/>
</dbReference>
<evidence type="ECO:0000313" key="5">
    <source>
        <dbReference type="EMBL" id="QBD78868.1"/>
    </source>
</evidence>
<dbReference type="CDD" id="cd07377">
    <property type="entry name" value="WHTH_GntR"/>
    <property type="match status" value="1"/>
</dbReference>
<dbReference type="GO" id="GO:0045892">
    <property type="term" value="P:negative regulation of DNA-templated transcription"/>
    <property type="evidence" value="ECO:0007669"/>
    <property type="project" value="TreeGrafter"/>
</dbReference>
<dbReference type="Gene3D" id="3.40.1410.10">
    <property type="entry name" value="Chorismate lyase-like"/>
    <property type="match status" value="1"/>
</dbReference>
<organism evidence="5 6">
    <name type="scientific">Ktedonosporobacter rubrisoli</name>
    <dbReference type="NCBI Taxonomy" id="2509675"/>
    <lineage>
        <taxon>Bacteria</taxon>
        <taxon>Bacillati</taxon>
        <taxon>Chloroflexota</taxon>
        <taxon>Ktedonobacteria</taxon>
        <taxon>Ktedonobacterales</taxon>
        <taxon>Ktedonosporobacteraceae</taxon>
        <taxon>Ktedonosporobacter</taxon>
    </lineage>
</organism>
<dbReference type="SMART" id="SM00866">
    <property type="entry name" value="UTRA"/>
    <property type="match status" value="1"/>
</dbReference>
<dbReference type="SUPFAM" id="SSF46785">
    <property type="entry name" value="Winged helix' DNA-binding domain"/>
    <property type="match status" value="1"/>
</dbReference>
<dbReference type="SUPFAM" id="SSF64288">
    <property type="entry name" value="Chorismate lyase-like"/>
    <property type="match status" value="1"/>
</dbReference>
<keyword evidence="6" id="KW-1185">Reference proteome</keyword>
<sequence length="262" mass="29796">MEPEEKEAAMNIARVGQDGPLYKQIAHTLRSEIEEKLQPGETIETEAELEQRFSVSRITVRRAIDELVHQGLLVRRQGSGTFVAQRKVTQELGVLHSWTERMRELGLEPHTVDCEMLQVVPPAWVAEALQIDLNAPENVLRIQRLRYADEEPISLMVDYLRLRFSPDIAEKGLEGESLYETLEKRYGLDLARVSDKVTARRATHFEASLLGVEPGAPVLFVTRVTYLPNDEPVVAATVVSRADRYEYRVSGLPRKHDLHADY</sequence>
<dbReference type="KEGG" id="kbs:EPA93_23950"/>
<keyword evidence="1" id="KW-0805">Transcription regulation</keyword>
<dbReference type="EMBL" id="CP035758">
    <property type="protein sequence ID" value="QBD78868.1"/>
    <property type="molecule type" value="Genomic_DNA"/>
</dbReference>
<dbReference type="InterPro" id="IPR028978">
    <property type="entry name" value="Chorismate_lyase_/UTRA_dom_sf"/>
</dbReference>
<proteinExistence type="predicted"/>
<dbReference type="Proteomes" id="UP000290365">
    <property type="component" value="Chromosome"/>
</dbReference>